<dbReference type="RefSeq" id="WP_123508842.1">
    <property type="nucleotide sequence ID" value="NZ_MOBQ01000007.1"/>
</dbReference>
<dbReference type="InterPro" id="IPR020920">
    <property type="entry name" value="LldD"/>
</dbReference>
<dbReference type="Proteomes" id="UP000285349">
    <property type="component" value="Unassembled WGS sequence"/>
</dbReference>
<proteinExistence type="inferred from homology"/>
<feature type="binding site" evidence="8 10">
    <location>
        <position position="127"/>
    </location>
    <ligand>
        <name>FMN</name>
        <dbReference type="ChEBI" id="CHEBI:58210"/>
    </ligand>
</feature>
<dbReference type="InterPro" id="IPR008259">
    <property type="entry name" value="FMN_hydac_DH_AS"/>
</dbReference>
<evidence type="ECO:0000313" key="12">
    <source>
        <dbReference type="EMBL" id="RON50014.1"/>
    </source>
</evidence>
<reference evidence="12 13" key="1">
    <citation type="submission" date="2016-10" db="EMBL/GenBank/DDBJ databases">
        <title>Comparative genome analysis of multiple Pseudomonas spp. focuses on biocontrol and plant growth promoting traits.</title>
        <authorList>
            <person name="Tao X.-Y."/>
            <person name="Taylor C.G."/>
        </authorList>
    </citation>
    <scope>NUCLEOTIDE SEQUENCE [LARGE SCALE GENOMIC DNA]</scope>
    <source>
        <strain evidence="12 13">37A10</strain>
    </source>
</reference>
<evidence type="ECO:0000256" key="8">
    <source>
        <dbReference type="HAMAP-Rule" id="MF_01559"/>
    </source>
</evidence>
<keyword evidence="5 8" id="KW-0560">Oxidoreductase</keyword>
<evidence type="ECO:0000256" key="10">
    <source>
        <dbReference type="PIRSR" id="PIRSR000138-2"/>
    </source>
</evidence>
<feature type="binding site" evidence="10">
    <location>
        <begin position="329"/>
        <end position="330"/>
    </location>
    <ligand>
        <name>FMN</name>
        <dbReference type="ChEBI" id="CHEBI:58210"/>
    </ligand>
</feature>
<dbReference type="EC" id="1.1.-.-" evidence="8"/>
<accession>A0A423KCQ6</accession>
<comment type="catalytic activity">
    <reaction evidence="8">
        <text>(S)-lactate + A = pyruvate + AH2</text>
        <dbReference type="Rhea" id="RHEA:45816"/>
        <dbReference type="ChEBI" id="CHEBI:13193"/>
        <dbReference type="ChEBI" id="CHEBI:15361"/>
        <dbReference type="ChEBI" id="CHEBI:16651"/>
        <dbReference type="ChEBI" id="CHEBI:17499"/>
    </reaction>
</comment>
<evidence type="ECO:0000256" key="7">
    <source>
        <dbReference type="ARBA" id="ARBA00024042"/>
    </source>
</evidence>
<feature type="binding site" evidence="8">
    <location>
        <position position="129"/>
    </location>
    <ligand>
        <name>substrate</name>
    </ligand>
</feature>
<feature type="binding site" evidence="10">
    <location>
        <position position="24"/>
    </location>
    <ligand>
        <name>glyoxylate</name>
        <dbReference type="ChEBI" id="CHEBI:36655"/>
    </ligand>
</feature>
<evidence type="ECO:0000256" key="1">
    <source>
        <dbReference type="ARBA" id="ARBA00001917"/>
    </source>
</evidence>
<feature type="binding site" evidence="10">
    <location>
        <position position="273"/>
    </location>
    <ligand>
        <name>FMN</name>
        <dbReference type="ChEBI" id="CHEBI:58210"/>
    </ligand>
</feature>
<feature type="binding site" evidence="8 10">
    <location>
        <position position="251"/>
    </location>
    <ligand>
        <name>FMN</name>
        <dbReference type="ChEBI" id="CHEBI:58210"/>
    </ligand>
</feature>
<dbReference type="PROSITE" id="PS00557">
    <property type="entry name" value="FMN_HYDROXY_ACID_DH_1"/>
    <property type="match status" value="1"/>
</dbReference>
<protein>
    <recommendedName>
        <fullName evidence="8">L-lactate dehydrogenase</fullName>
        <ecNumber evidence="8">1.1.-.-</ecNumber>
    </recommendedName>
</protein>
<organism evidence="12 13">
    <name type="scientific">Pseudomonas frederiksbergensis</name>
    <dbReference type="NCBI Taxonomy" id="104087"/>
    <lineage>
        <taxon>Bacteria</taxon>
        <taxon>Pseudomonadati</taxon>
        <taxon>Pseudomonadota</taxon>
        <taxon>Gammaproteobacteria</taxon>
        <taxon>Pseudomonadales</taxon>
        <taxon>Pseudomonadaceae</taxon>
        <taxon>Pseudomonas</taxon>
    </lineage>
</organism>
<dbReference type="InterPro" id="IPR000262">
    <property type="entry name" value="FMN-dep_DH"/>
</dbReference>
<dbReference type="GO" id="GO:0009060">
    <property type="term" value="P:aerobic respiration"/>
    <property type="evidence" value="ECO:0007669"/>
    <property type="project" value="TreeGrafter"/>
</dbReference>
<dbReference type="PROSITE" id="PS51349">
    <property type="entry name" value="FMN_HYDROXY_ACID_DH_2"/>
    <property type="match status" value="1"/>
</dbReference>
<feature type="binding site" evidence="8 10">
    <location>
        <position position="106"/>
    </location>
    <ligand>
        <name>FMN</name>
        <dbReference type="ChEBI" id="CHEBI:58210"/>
    </ligand>
</feature>
<feature type="binding site" evidence="10">
    <location>
        <position position="278"/>
    </location>
    <ligand>
        <name>glyoxylate</name>
        <dbReference type="ChEBI" id="CHEBI:36655"/>
    </ligand>
</feature>
<feature type="active site" description="Proton acceptor" evidence="8 9">
    <location>
        <position position="275"/>
    </location>
</feature>
<feature type="binding site" evidence="8">
    <location>
        <position position="24"/>
    </location>
    <ligand>
        <name>substrate</name>
    </ligand>
</feature>
<dbReference type="GO" id="GO:0010181">
    <property type="term" value="F:FMN binding"/>
    <property type="evidence" value="ECO:0007669"/>
    <property type="project" value="InterPro"/>
</dbReference>
<dbReference type="GO" id="GO:0004459">
    <property type="term" value="F:L-lactate dehydrogenase (NAD+) activity"/>
    <property type="evidence" value="ECO:0007669"/>
    <property type="project" value="UniProtKB-UniRule"/>
</dbReference>
<evidence type="ECO:0000259" key="11">
    <source>
        <dbReference type="PROSITE" id="PS51349"/>
    </source>
</evidence>
<dbReference type="InterPro" id="IPR012133">
    <property type="entry name" value="Alpha-hydoxy_acid_DH_FMN"/>
</dbReference>
<dbReference type="NCBIfam" id="NF033901">
    <property type="entry name" value="L_lactate_LldD"/>
    <property type="match status" value="1"/>
</dbReference>
<feature type="binding site" evidence="10">
    <location>
        <begin position="306"/>
        <end position="310"/>
    </location>
    <ligand>
        <name>FMN</name>
        <dbReference type="ChEBI" id="CHEBI:58210"/>
    </ligand>
</feature>
<feature type="binding site" evidence="10">
    <location>
        <position position="129"/>
    </location>
    <ligand>
        <name>glyoxylate</name>
        <dbReference type="ChEBI" id="CHEBI:36655"/>
    </ligand>
</feature>
<comment type="subcellular location">
    <subcellularLocation>
        <location evidence="8">Cell membrane</location>
        <topology evidence="8">Peripheral membrane protein</topology>
    </subcellularLocation>
</comment>
<feature type="binding site" evidence="10">
    <location>
        <begin position="77"/>
        <end position="79"/>
    </location>
    <ligand>
        <name>FMN</name>
        <dbReference type="ChEBI" id="CHEBI:58210"/>
    </ligand>
</feature>
<dbReference type="SUPFAM" id="SSF51395">
    <property type="entry name" value="FMN-linked oxidoreductases"/>
    <property type="match status" value="1"/>
</dbReference>
<feature type="binding site" evidence="10">
    <location>
        <position position="164"/>
    </location>
    <ligand>
        <name>glyoxylate</name>
        <dbReference type="ChEBI" id="CHEBI:36655"/>
    </ligand>
</feature>
<feature type="binding site" evidence="8">
    <location>
        <position position="164"/>
    </location>
    <ligand>
        <name>substrate</name>
    </ligand>
</feature>
<gene>
    <name evidence="8 12" type="primary">lldD</name>
    <name evidence="12" type="ORF">BK666_06260</name>
</gene>
<feature type="binding site" evidence="8 10">
    <location>
        <position position="155"/>
    </location>
    <ligand>
        <name>FMN</name>
        <dbReference type="ChEBI" id="CHEBI:58210"/>
    </ligand>
</feature>
<dbReference type="NCBIfam" id="NF008398">
    <property type="entry name" value="PRK11197.1"/>
    <property type="match status" value="1"/>
</dbReference>
<dbReference type="HAMAP" id="MF_01559">
    <property type="entry name" value="L_lact_dehydr"/>
    <property type="match status" value="1"/>
</dbReference>
<feature type="binding site" evidence="10">
    <location>
        <position position="275"/>
    </location>
    <ligand>
        <name>glyoxylate</name>
        <dbReference type="ChEBI" id="CHEBI:36655"/>
    </ligand>
</feature>
<comment type="subunit">
    <text evidence="8">Homotetramer.</text>
</comment>
<dbReference type="InterPro" id="IPR013785">
    <property type="entry name" value="Aldolase_TIM"/>
</dbReference>
<name>A0A423KCQ6_9PSED</name>
<dbReference type="PIRSF" id="PIRSF000138">
    <property type="entry name" value="Al-hdrx_acd_dh"/>
    <property type="match status" value="1"/>
</dbReference>
<dbReference type="OrthoDB" id="9770452at2"/>
<evidence type="ECO:0000313" key="13">
    <source>
        <dbReference type="Proteomes" id="UP000285349"/>
    </source>
</evidence>
<dbReference type="EMBL" id="MOBQ01000007">
    <property type="protein sequence ID" value="RON50014.1"/>
    <property type="molecule type" value="Genomic_DNA"/>
</dbReference>
<comment type="similarity">
    <text evidence="7 8">Belongs to the FMN-dependent alpha-hydroxy acid dehydrogenase family.</text>
</comment>
<evidence type="ECO:0000256" key="2">
    <source>
        <dbReference type="ARBA" id="ARBA00022475"/>
    </source>
</evidence>
<dbReference type="FunFam" id="3.20.20.70:FF:000029">
    <property type="entry name" value="L-lactate dehydrogenase"/>
    <property type="match status" value="1"/>
</dbReference>
<evidence type="ECO:0000256" key="5">
    <source>
        <dbReference type="ARBA" id="ARBA00023002"/>
    </source>
</evidence>
<dbReference type="PANTHER" id="PTHR10578">
    <property type="entry name" value="S -2-HYDROXY-ACID OXIDASE-RELATED"/>
    <property type="match status" value="1"/>
</dbReference>
<evidence type="ECO:0000256" key="6">
    <source>
        <dbReference type="ARBA" id="ARBA00023136"/>
    </source>
</evidence>
<evidence type="ECO:0000256" key="4">
    <source>
        <dbReference type="ARBA" id="ARBA00022643"/>
    </source>
</evidence>
<dbReference type="Pfam" id="PF01070">
    <property type="entry name" value="FMN_dh"/>
    <property type="match status" value="1"/>
</dbReference>
<evidence type="ECO:0000256" key="3">
    <source>
        <dbReference type="ARBA" id="ARBA00022630"/>
    </source>
</evidence>
<keyword evidence="3 8" id="KW-0285">Flavoprotein</keyword>
<dbReference type="CDD" id="cd02809">
    <property type="entry name" value="alpha_hydroxyacid_oxid_FMN"/>
    <property type="match status" value="1"/>
</dbReference>
<dbReference type="InterPro" id="IPR037396">
    <property type="entry name" value="FMN_HAD"/>
</dbReference>
<dbReference type="GO" id="GO:0005886">
    <property type="term" value="C:plasma membrane"/>
    <property type="evidence" value="ECO:0007669"/>
    <property type="project" value="UniProtKB-SubCell"/>
</dbReference>
<comment type="function">
    <text evidence="8">Catalyzes the conversion of L-lactate to pyruvate. Is coupled to the respiratory chain.</text>
</comment>
<keyword evidence="6 8" id="KW-0472">Membrane</keyword>
<keyword evidence="4 8" id="KW-0288">FMN</keyword>
<evidence type="ECO:0000256" key="9">
    <source>
        <dbReference type="PIRSR" id="PIRSR000138-1"/>
    </source>
</evidence>
<dbReference type="AlphaFoldDB" id="A0A423KCQ6"/>
<comment type="caution">
    <text evidence="12">The sequence shown here is derived from an EMBL/GenBank/DDBJ whole genome shotgun (WGS) entry which is preliminary data.</text>
</comment>
<comment type="cofactor">
    <cofactor evidence="1 8">
        <name>FMN</name>
        <dbReference type="ChEBI" id="CHEBI:58210"/>
    </cofactor>
</comment>
<feature type="binding site" evidence="8">
    <location>
        <position position="278"/>
    </location>
    <ligand>
        <name>substrate</name>
    </ligand>
</feature>
<dbReference type="Gene3D" id="3.20.20.70">
    <property type="entry name" value="Aldolase class I"/>
    <property type="match status" value="1"/>
</dbReference>
<feature type="domain" description="FMN hydroxy acid dehydrogenase" evidence="11">
    <location>
        <begin position="1"/>
        <end position="380"/>
    </location>
</feature>
<dbReference type="GO" id="GO:0006089">
    <property type="term" value="P:lactate metabolic process"/>
    <property type="evidence" value="ECO:0007669"/>
    <property type="project" value="UniProtKB-UniRule"/>
</dbReference>
<feature type="binding site" evidence="8">
    <location>
        <begin position="306"/>
        <end position="330"/>
    </location>
    <ligand>
        <name>FMN</name>
        <dbReference type="ChEBI" id="CHEBI:58210"/>
    </ligand>
</feature>
<dbReference type="PANTHER" id="PTHR10578:SF85">
    <property type="entry name" value="L-LACTATE DEHYDROGENASE"/>
    <property type="match status" value="1"/>
</dbReference>
<keyword evidence="2 8" id="KW-1003">Cell membrane</keyword>
<sequence length="380" mass="41262">MIISSASDYREAARRKLPRFLFDYIDGGAYAEHTLRANSADLSGISLRQRILKNVETLSLETTLFDQPLSMPIILAPVGLTGMFARRGEVQAVKAAQNKGIPLCLSTVSVCSIEEVSAQSQQSIWFQLYVLKDRGFMKNALERAKAAGVKNLVFTVDMPTPGARYRDAHSGMSGPFASSRRMLQAMTKPDWAFNVGVMGRPHDLGNISAYLGKAVTLEDYMGWLANNFDPSISWSDLEWIREFWKGPMIIKGILDPQDARDAVSFGADGIVVSNHGGRQLDGVLSTTKALPPIMQAIGNDLTVLVDSGIRSGLDVVRMLALGAKGVLLGRSMAYALAADGQRGVENMLDIFAKEMRVAMTLTGVTSIGQIDESTLVGALR</sequence>